<evidence type="ECO:0000313" key="2">
    <source>
        <dbReference type="EMBL" id="KAK8601388.1"/>
    </source>
</evidence>
<dbReference type="PANTHER" id="PTHR33257">
    <property type="entry name" value="OS05G0165500 PROTEIN"/>
    <property type="match status" value="1"/>
</dbReference>
<feature type="compositionally biased region" description="Low complexity" evidence="1">
    <location>
        <begin position="114"/>
        <end position="141"/>
    </location>
</feature>
<dbReference type="EMBL" id="JBBPBM010000001">
    <property type="protein sequence ID" value="KAK8601388.1"/>
    <property type="molecule type" value="Genomic_DNA"/>
</dbReference>
<evidence type="ECO:0000313" key="3">
    <source>
        <dbReference type="Proteomes" id="UP001472677"/>
    </source>
</evidence>
<sequence>MHTGSLYVSHKSIGIQQHDDFFPRRSSRVVTIINLSSEDYDQGATAAVPFNWESEPGTPKVKCREIPRLPPLTPPPSYFYSTPKRTDKNQYSKPKLLHTILPKRLRRKPRVQLSPASSSSSSSSASSPRSSSPWPRSYSVPSSPIEASNLYAGDELPRAKLFSGSRANKEKEEYEYSASASCFGGGARAVPRGFCSTMLKAMLIDK</sequence>
<reference evidence="2 3" key="1">
    <citation type="journal article" date="2024" name="G3 (Bethesda)">
        <title>Genome assembly of Hibiscus sabdariffa L. provides insights into metabolisms of medicinal natural products.</title>
        <authorList>
            <person name="Kim T."/>
        </authorList>
    </citation>
    <scope>NUCLEOTIDE SEQUENCE [LARGE SCALE GENOMIC DNA]</scope>
    <source>
        <strain evidence="2">TK-2024</strain>
        <tissue evidence="2">Old leaves</tissue>
    </source>
</reference>
<evidence type="ECO:0000256" key="1">
    <source>
        <dbReference type="SAM" id="MobiDB-lite"/>
    </source>
</evidence>
<feature type="region of interest" description="Disordered" evidence="1">
    <location>
        <begin position="74"/>
        <end position="141"/>
    </location>
</feature>
<name>A0ABR2GEP6_9ROSI</name>
<proteinExistence type="predicted"/>
<gene>
    <name evidence="2" type="ORF">V6N12_051223</name>
</gene>
<accession>A0ABR2GEP6</accession>
<organism evidence="2 3">
    <name type="scientific">Hibiscus sabdariffa</name>
    <name type="common">roselle</name>
    <dbReference type="NCBI Taxonomy" id="183260"/>
    <lineage>
        <taxon>Eukaryota</taxon>
        <taxon>Viridiplantae</taxon>
        <taxon>Streptophyta</taxon>
        <taxon>Embryophyta</taxon>
        <taxon>Tracheophyta</taxon>
        <taxon>Spermatophyta</taxon>
        <taxon>Magnoliopsida</taxon>
        <taxon>eudicotyledons</taxon>
        <taxon>Gunneridae</taxon>
        <taxon>Pentapetalae</taxon>
        <taxon>rosids</taxon>
        <taxon>malvids</taxon>
        <taxon>Malvales</taxon>
        <taxon>Malvaceae</taxon>
        <taxon>Malvoideae</taxon>
        <taxon>Hibiscus</taxon>
    </lineage>
</organism>
<dbReference type="PANTHER" id="PTHR33257:SF46">
    <property type="entry name" value="OVATE FAMILY PROTEIN"/>
    <property type="match status" value="1"/>
</dbReference>
<keyword evidence="3" id="KW-1185">Reference proteome</keyword>
<feature type="compositionally biased region" description="Basic residues" evidence="1">
    <location>
        <begin position="101"/>
        <end position="110"/>
    </location>
</feature>
<protein>
    <submittedName>
        <fullName evidence="2">Uncharacterized protein</fullName>
    </submittedName>
</protein>
<comment type="caution">
    <text evidence="2">The sequence shown here is derived from an EMBL/GenBank/DDBJ whole genome shotgun (WGS) entry which is preliminary data.</text>
</comment>
<dbReference type="Proteomes" id="UP001472677">
    <property type="component" value="Unassembled WGS sequence"/>
</dbReference>